<sequence>MSAKQGAYATGRWEPLWASEPYMSHRIVIDLSARRVIAGQDRYRKRWHPMSVRDAGYLRQILEETADDIFDAPREHGFELVDSPPPWALEAWPWPRVYGLIDDQYNEAASGDHDDSALHRGAVIVQRG</sequence>
<evidence type="ECO:0000313" key="2">
    <source>
        <dbReference type="Proteomes" id="UP000294200"/>
    </source>
</evidence>
<organism evidence="1 2">
    <name type="scientific">Paraburkholderia steynii</name>
    <dbReference type="NCBI Taxonomy" id="1245441"/>
    <lineage>
        <taxon>Bacteria</taxon>
        <taxon>Pseudomonadati</taxon>
        <taxon>Pseudomonadota</taxon>
        <taxon>Betaproteobacteria</taxon>
        <taxon>Burkholderiales</taxon>
        <taxon>Burkholderiaceae</taxon>
        <taxon>Paraburkholderia</taxon>
    </lineage>
</organism>
<name>A0A4R0X579_9BURK</name>
<protein>
    <submittedName>
        <fullName evidence="1">Uncharacterized protein</fullName>
    </submittedName>
</protein>
<proteinExistence type="predicted"/>
<dbReference type="EMBL" id="MWML01000177">
    <property type="protein sequence ID" value="TCG05316.1"/>
    <property type="molecule type" value="Genomic_DNA"/>
</dbReference>
<gene>
    <name evidence="1" type="ORF">BZM27_34560</name>
</gene>
<keyword evidence="2" id="KW-1185">Reference proteome</keyword>
<accession>A0A4R0X579</accession>
<dbReference type="AlphaFoldDB" id="A0A4R0X579"/>
<reference evidence="1 2" key="1">
    <citation type="submission" date="2017-02" db="EMBL/GenBank/DDBJ databases">
        <title>Paraburkholderia sophoroidis sp. nov. and Paraburkholderia steynii sp. nov. rhizobial symbionts of the fynbos legume Hypocalyptus sophoroides.</title>
        <authorList>
            <person name="Steenkamp E.T."/>
            <person name="Beukes C.W."/>
            <person name="Van Zyl E."/>
            <person name="Avontuur J."/>
            <person name="Chan W.Y."/>
            <person name="Hassen A."/>
            <person name="Palmer M."/>
            <person name="Mthombeni L."/>
            <person name="Phalane F."/>
            <person name="Sereme K."/>
            <person name="Venter S.N."/>
        </authorList>
    </citation>
    <scope>NUCLEOTIDE SEQUENCE [LARGE SCALE GENOMIC DNA]</scope>
    <source>
        <strain evidence="1 2">HC1.1ba</strain>
    </source>
</reference>
<dbReference type="Proteomes" id="UP000294200">
    <property type="component" value="Unassembled WGS sequence"/>
</dbReference>
<comment type="caution">
    <text evidence="1">The sequence shown here is derived from an EMBL/GenBank/DDBJ whole genome shotgun (WGS) entry which is preliminary data.</text>
</comment>
<evidence type="ECO:0000313" key="1">
    <source>
        <dbReference type="EMBL" id="TCG05316.1"/>
    </source>
</evidence>